<organism evidence="5 6">
    <name type="scientific">Methylobacter tundripaludum</name>
    <dbReference type="NCBI Taxonomy" id="173365"/>
    <lineage>
        <taxon>Bacteria</taxon>
        <taxon>Pseudomonadati</taxon>
        <taxon>Pseudomonadota</taxon>
        <taxon>Gammaproteobacteria</taxon>
        <taxon>Methylococcales</taxon>
        <taxon>Methylococcaceae</taxon>
        <taxon>Methylobacter</taxon>
    </lineage>
</organism>
<evidence type="ECO:0000313" key="5">
    <source>
        <dbReference type="EMBL" id="PPK77836.1"/>
    </source>
</evidence>
<gene>
    <name evidence="5" type="ORF">B0F87_101218</name>
</gene>
<dbReference type="SUPFAM" id="SSF111283">
    <property type="entry name" value="Putative modulator of DNA gyrase, PmbA/TldD"/>
    <property type="match status" value="1"/>
</dbReference>
<dbReference type="Proteomes" id="UP000240010">
    <property type="component" value="Unassembled WGS sequence"/>
</dbReference>
<dbReference type="Pfam" id="PF19289">
    <property type="entry name" value="PmbA_TldD_3rd"/>
    <property type="match status" value="1"/>
</dbReference>
<dbReference type="Pfam" id="PF01523">
    <property type="entry name" value="PmbA_TldD_1st"/>
    <property type="match status" value="1"/>
</dbReference>
<dbReference type="InterPro" id="IPR045569">
    <property type="entry name" value="Metalloprtase-TldD/E_C"/>
</dbReference>
<dbReference type="InterPro" id="IPR035068">
    <property type="entry name" value="TldD/PmbA_N"/>
</dbReference>
<dbReference type="InterPro" id="IPR047657">
    <property type="entry name" value="PmbA"/>
</dbReference>
<evidence type="ECO:0000256" key="1">
    <source>
        <dbReference type="ARBA" id="ARBA00005836"/>
    </source>
</evidence>
<evidence type="ECO:0000313" key="6">
    <source>
        <dbReference type="Proteomes" id="UP000240010"/>
    </source>
</evidence>
<dbReference type="PANTHER" id="PTHR43421:SF1">
    <property type="entry name" value="METALLOPROTEASE PMBA"/>
    <property type="match status" value="1"/>
</dbReference>
<dbReference type="GO" id="GO:0006508">
    <property type="term" value="P:proteolysis"/>
    <property type="evidence" value="ECO:0007669"/>
    <property type="project" value="InterPro"/>
</dbReference>
<feature type="domain" description="Metalloprotease TldD/E central" evidence="4">
    <location>
        <begin position="140"/>
        <end position="246"/>
    </location>
</feature>
<dbReference type="PANTHER" id="PTHR43421">
    <property type="entry name" value="METALLOPROTEASE PMBA"/>
    <property type="match status" value="1"/>
</dbReference>
<evidence type="ECO:0000259" key="2">
    <source>
        <dbReference type="Pfam" id="PF01523"/>
    </source>
</evidence>
<dbReference type="NCBIfam" id="NF008268">
    <property type="entry name" value="PRK11040.1"/>
    <property type="match status" value="1"/>
</dbReference>
<dbReference type="InterPro" id="IPR045570">
    <property type="entry name" value="Metalloprtase-TldD/E_cen_dom"/>
</dbReference>
<evidence type="ECO:0000259" key="3">
    <source>
        <dbReference type="Pfam" id="PF19289"/>
    </source>
</evidence>
<comment type="similarity">
    <text evidence="1">Belongs to the peptidase U62 family.</text>
</comment>
<accession>A0A2S6HK47</accession>
<dbReference type="AlphaFoldDB" id="A0A2S6HK47"/>
<dbReference type="GO" id="GO:0008237">
    <property type="term" value="F:metallopeptidase activity"/>
    <property type="evidence" value="ECO:0007669"/>
    <property type="project" value="InterPro"/>
</dbReference>
<proteinExistence type="inferred from homology"/>
<feature type="domain" description="Metalloprotease TldD/E C-terminal" evidence="3">
    <location>
        <begin position="253"/>
        <end position="461"/>
    </location>
</feature>
<protein>
    <submittedName>
        <fullName evidence="5">Microcin-processing peptidase 1</fullName>
    </submittedName>
</protein>
<dbReference type="Gene3D" id="3.30.2290.10">
    <property type="entry name" value="PmbA/TldD superfamily"/>
    <property type="match status" value="1"/>
</dbReference>
<reference evidence="5 6" key="1">
    <citation type="submission" date="2018-02" db="EMBL/GenBank/DDBJ databases">
        <title>Subsurface microbial communities from deep shales in Ohio and West Virginia, USA.</title>
        <authorList>
            <person name="Wrighton K."/>
        </authorList>
    </citation>
    <scope>NUCLEOTIDE SEQUENCE [LARGE SCALE GENOMIC DNA]</scope>
    <source>
        <strain evidence="5 6">OWC-DMM</strain>
    </source>
</reference>
<name>A0A2S6HK47_9GAMM</name>
<dbReference type="EMBL" id="PTIZ01000001">
    <property type="protein sequence ID" value="PPK77836.1"/>
    <property type="molecule type" value="Genomic_DNA"/>
</dbReference>
<dbReference type="InterPro" id="IPR002510">
    <property type="entry name" value="Metalloprtase-TldD/E_N"/>
</dbReference>
<comment type="caution">
    <text evidence="5">The sequence shown here is derived from an EMBL/GenBank/DDBJ whole genome shotgun (WGS) entry which is preliminary data.</text>
</comment>
<evidence type="ECO:0000259" key="4">
    <source>
        <dbReference type="Pfam" id="PF19290"/>
    </source>
</evidence>
<sequence length="462" mass="49886">MTYVGLRYANPTYTELEKTVQNHEQINRLKNTVQSILDEAVKQGASAAEAGLSQENGLSVSVRLGDVETIEHHCDQGLGVTVYFGKRKGSASTTDLSPASIKETVSAACSIARYTSEDEYSGLPEKELLATEFPDLDLNHPWDIGVDGAIALAIECEDAARSYHEEISNSEGASVDTHQGIRVMGNTLGFLQGYASTRHSLSCSVLAQRGDSMQRDYWYTVARNARDLESAVSVGNKAAERTLRRLQARSLSTRQCPVLYCAETASGLLSSFIGAISGGNLYRKSSFLLDALDTRVFPEFVRIHEQPYLKGALGSGAYDGEGVATQTRDIVSGGILRGYVLSTYSARKLGMHSTGNAGGVHNLTIDPGKLDYQGLLKELNTGLLVTELMGQGVNMVTGDYSRGAAGFWVENGEIQYPVEEITIAGNLKDMLKNIVAVGNDVDYRGNIRTGSILVERMSIAGE</sequence>
<dbReference type="Pfam" id="PF19290">
    <property type="entry name" value="PmbA_TldD_2nd"/>
    <property type="match status" value="1"/>
</dbReference>
<dbReference type="GO" id="GO:0005829">
    <property type="term" value="C:cytosol"/>
    <property type="evidence" value="ECO:0007669"/>
    <property type="project" value="TreeGrafter"/>
</dbReference>
<feature type="domain" description="Metalloprotease TldD/E N-terminal" evidence="2">
    <location>
        <begin position="48"/>
        <end position="112"/>
    </location>
</feature>
<dbReference type="InterPro" id="IPR036059">
    <property type="entry name" value="TldD/PmbA_sf"/>
</dbReference>